<dbReference type="Pfam" id="PF01432">
    <property type="entry name" value="Peptidase_M3"/>
    <property type="match status" value="1"/>
</dbReference>
<gene>
    <name evidence="9" type="primary">prlC_2</name>
    <name evidence="9" type="ORF">Pla133_43540</name>
</gene>
<dbReference type="InterPro" id="IPR024077">
    <property type="entry name" value="Neurolysin/TOP_dom2"/>
</dbReference>
<dbReference type="Gene3D" id="1.20.1050.40">
    <property type="entry name" value="Endopeptidase. Chain P, domain 1"/>
    <property type="match status" value="1"/>
</dbReference>
<dbReference type="InterPro" id="IPR024079">
    <property type="entry name" value="MetalloPept_cat_dom_sf"/>
</dbReference>
<proteinExistence type="inferred from homology"/>
<dbReference type="EC" id="3.4.24.70" evidence="9"/>
<evidence type="ECO:0000256" key="6">
    <source>
        <dbReference type="ARBA" id="ARBA00023049"/>
    </source>
</evidence>
<evidence type="ECO:0000313" key="9">
    <source>
        <dbReference type="EMBL" id="QDU69237.1"/>
    </source>
</evidence>
<dbReference type="PANTHER" id="PTHR11804:SF84">
    <property type="entry name" value="SACCHAROLYSIN"/>
    <property type="match status" value="1"/>
</dbReference>
<evidence type="ECO:0000256" key="4">
    <source>
        <dbReference type="ARBA" id="ARBA00022801"/>
    </source>
</evidence>
<dbReference type="InterPro" id="IPR024080">
    <property type="entry name" value="Neurolysin/TOP_N"/>
</dbReference>
<organism evidence="9 10">
    <name type="scientific">Engelhardtia mirabilis</name>
    <dbReference type="NCBI Taxonomy" id="2528011"/>
    <lineage>
        <taxon>Bacteria</taxon>
        <taxon>Pseudomonadati</taxon>
        <taxon>Planctomycetota</taxon>
        <taxon>Planctomycetia</taxon>
        <taxon>Planctomycetia incertae sedis</taxon>
        <taxon>Engelhardtia</taxon>
    </lineage>
</organism>
<feature type="domain" description="Peptidase M3A/M3B catalytic" evidence="8">
    <location>
        <begin position="205"/>
        <end position="634"/>
    </location>
</feature>
<evidence type="ECO:0000313" key="10">
    <source>
        <dbReference type="Proteomes" id="UP000316921"/>
    </source>
</evidence>
<dbReference type="Gene3D" id="3.40.390.10">
    <property type="entry name" value="Collagenase (Catalytic Domain)"/>
    <property type="match status" value="1"/>
</dbReference>
<keyword evidence="5 7" id="KW-0862">Zinc</keyword>
<reference evidence="9 10" key="1">
    <citation type="submission" date="2019-02" db="EMBL/GenBank/DDBJ databases">
        <title>Deep-cultivation of Planctomycetes and their phenomic and genomic characterization uncovers novel biology.</title>
        <authorList>
            <person name="Wiegand S."/>
            <person name="Jogler M."/>
            <person name="Boedeker C."/>
            <person name="Pinto D."/>
            <person name="Vollmers J."/>
            <person name="Rivas-Marin E."/>
            <person name="Kohn T."/>
            <person name="Peeters S.H."/>
            <person name="Heuer A."/>
            <person name="Rast P."/>
            <person name="Oberbeckmann S."/>
            <person name="Bunk B."/>
            <person name="Jeske O."/>
            <person name="Meyerdierks A."/>
            <person name="Storesund J.E."/>
            <person name="Kallscheuer N."/>
            <person name="Luecker S."/>
            <person name="Lage O.M."/>
            <person name="Pohl T."/>
            <person name="Merkel B.J."/>
            <person name="Hornburger P."/>
            <person name="Mueller R.-W."/>
            <person name="Bruemmer F."/>
            <person name="Labrenz M."/>
            <person name="Spormann A.M."/>
            <person name="Op den Camp H."/>
            <person name="Overmann J."/>
            <person name="Amann R."/>
            <person name="Jetten M.S.M."/>
            <person name="Mascher T."/>
            <person name="Medema M.H."/>
            <person name="Devos D.P."/>
            <person name="Kaster A.-K."/>
            <person name="Ovreas L."/>
            <person name="Rohde M."/>
            <person name="Galperin M.Y."/>
            <person name="Jogler C."/>
        </authorList>
    </citation>
    <scope>NUCLEOTIDE SEQUENCE [LARGE SCALE GENOMIC DNA]</scope>
    <source>
        <strain evidence="9 10">Pla133</strain>
    </source>
</reference>
<dbReference type="CDD" id="cd06455">
    <property type="entry name" value="M3A_TOP"/>
    <property type="match status" value="1"/>
</dbReference>
<dbReference type="SUPFAM" id="SSF55486">
    <property type="entry name" value="Metalloproteases ('zincins'), catalytic domain"/>
    <property type="match status" value="1"/>
</dbReference>
<keyword evidence="2 7" id="KW-0645">Protease</keyword>
<dbReference type="KEGG" id="pbap:Pla133_43540"/>
<accession>A0A518BQI1</accession>
<keyword evidence="6 7" id="KW-0482">Metalloprotease</keyword>
<dbReference type="AlphaFoldDB" id="A0A518BQI1"/>
<dbReference type="GO" id="GO:0046872">
    <property type="term" value="F:metal ion binding"/>
    <property type="evidence" value="ECO:0007669"/>
    <property type="project" value="UniProtKB-UniRule"/>
</dbReference>
<dbReference type="EMBL" id="CP036287">
    <property type="protein sequence ID" value="QDU69237.1"/>
    <property type="molecule type" value="Genomic_DNA"/>
</dbReference>
<evidence type="ECO:0000256" key="5">
    <source>
        <dbReference type="ARBA" id="ARBA00022833"/>
    </source>
</evidence>
<dbReference type="GO" id="GO:0004222">
    <property type="term" value="F:metalloendopeptidase activity"/>
    <property type="evidence" value="ECO:0007669"/>
    <property type="project" value="UniProtKB-EC"/>
</dbReference>
<dbReference type="RefSeq" id="WP_145068954.1">
    <property type="nucleotide sequence ID" value="NZ_CP036287.1"/>
</dbReference>
<keyword evidence="3 7" id="KW-0479">Metal-binding</keyword>
<protein>
    <submittedName>
        <fullName evidence="9">Oligopeptidase A</fullName>
        <ecNumber evidence="9">3.4.24.70</ecNumber>
    </submittedName>
</protein>
<evidence type="ECO:0000256" key="3">
    <source>
        <dbReference type="ARBA" id="ARBA00022723"/>
    </source>
</evidence>
<dbReference type="GO" id="GO:0006518">
    <property type="term" value="P:peptide metabolic process"/>
    <property type="evidence" value="ECO:0007669"/>
    <property type="project" value="TreeGrafter"/>
</dbReference>
<dbReference type="InterPro" id="IPR001567">
    <property type="entry name" value="Pept_M3A_M3B_dom"/>
</dbReference>
<dbReference type="PANTHER" id="PTHR11804">
    <property type="entry name" value="PROTEASE M3 THIMET OLIGOPEPTIDASE-RELATED"/>
    <property type="match status" value="1"/>
</dbReference>
<evidence type="ECO:0000256" key="7">
    <source>
        <dbReference type="RuleBase" id="RU003435"/>
    </source>
</evidence>
<dbReference type="Gene3D" id="1.10.1370.10">
    <property type="entry name" value="Neurolysin, domain 3"/>
    <property type="match status" value="1"/>
</dbReference>
<comment type="similarity">
    <text evidence="1 7">Belongs to the peptidase M3 family.</text>
</comment>
<keyword evidence="10" id="KW-1185">Reference proteome</keyword>
<name>A0A518BQI1_9BACT</name>
<sequence length="639" mass="72331">MIDQAELRDRTLGALATARERLAEFRQADPADASRTVTAFDRLAAGIEEPRGWVDLFEAVHPDEAMRGECEDLRRQLSRFGVELSLDRGAFEVLAAVDPAALADDLERRLLERSLRDYRRSGVDRDEATRERIGALREELVRIGQQFSRNIVEGTAEYVVAGGHAALAGLPEDFLAAHPERPDGSVVLNTDPADYVPVMSFADGDDLRREFFLRAMQRAVPSNADVLKALLTKRRELSSLLGYADWADFATEDMMTGDGASVAQFLDRLEPLIRRAADRDVEALLELARETEPERQAITEWSRVYWIEKLRQRRSGFDAREARPYFGYAAVRDGLLSLSSQLYGVEIVARPQEPAWHESVEVYDIERDGRTVARFYFDMFPRPGKFKHAAMFNMHPGGPDGLLPRGAVVCNLPQPSADDPALLMHDQVTTLFHEFGHLMHFLLGGDQPHYGFAGGERVEWDFVEVPSQLFEEWAWDAEVLQRFARHHRTDEPIPAAMVERMSVAARTCRALQAMVQVYYSRLSLAYYTADPATLDPVRVAIELKQRLLPIPHTEGNYFHLSFGHLEGYSAAYYTYLWSLVIAKDLFGLFEGNLLDGARMREYAAKLLEPGSSRDAADMVCDFLGRPYEFEPFERWLTAS</sequence>
<evidence type="ECO:0000256" key="1">
    <source>
        <dbReference type="ARBA" id="ARBA00006040"/>
    </source>
</evidence>
<dbReference type="InterPro" id="IPR045090">
    <property type="entry name" value="Pept_M3A_M3B"/>
</dbReference>
<evidence type="ECO:0000259" key="8">
    <source>
        <dbReference type="Pfam" id="PF01432"/>
    </source>
</evidence>
<evidence type="ECO:0000256" key="2">
    <source>
        <dbReference type="ARBA" id="ARBA00022670"/>
    </source>
</evidence>
<dbReference type="GO" id="GO:0006508">
    <property type="term" value="P:proteolysis"/>
    <property type="evidence" value="ECO:0007669"/>
    <property type="project" value="UniProtKB-KW"/>
</dbReference>
<dbReference type="Proteomes" id="UP000316921">
    <property type="component" value="Chromosome"/>
</dbReference>
<keyword evidence="4 7" id="KW-0378">Hydrolase</keyword>
<comment type="cofactor">
    <cofactor evidence="7">
        <name>Zn(2+)</name>
        <dbReference type="ChEBI" id="CHEBI:29105"/>
    </cofactor>
    <text evidence="7">Binds 1 zinc ion.</text>
</comment>